<reference evidence="3 4" key="1">
    <citation type="submission" date="2019-03" db="EMBL/GenBank/DDBJ databases">
        <title>Genomic Encyclopedia of Archaeal and Bacterial Type Strains, Phase II (KMG-II): from individual species to whole genera.</title>
        <authorList>
            <person name="Goeker M."/>
        </authorList>
    </citation>
    <scope>NUCLEOTIDE SEQUENCE [LARGE SCALE GENOMIC DNA]</scope>
    <source>
        <strain evidence="3 4">ATCC 700618</strain>
    </source>
</reference>
<dbReference type="AlphaFoldDB" id="A0A4R6IH57"/>
<gene>
    <name evidence="3" type="ORF">EI74_0433</name>
</gene>
<dbReference type="SUPFAM" id="SSF52743">
    <property type="entry name" value="Subtilisin-like"/>
    <property type="match status" value="1"/>
</dbReference>
<protein>
    <recommendedName>
        <fullName evidence="2">Peptidase S8/S53 domain-containing protein</fullName>
    </recommendedName>
</protein>
<evidence type="ECO:0000313" key="4">
    <source>
        <dbReference type="Proteomes" id="UP000295518"/>
    </source>
</evidence>
<keyword evidence="1" id="KW-0732">Signal</keyword>
<feature type="domain" description="Peptidase S8/S53" evidence="2">
    <location>
        <begin position="330"/>
        <end position="452"/>
    </location>
</feature>
<dbReference type="InterPro" id="IPR000209">
    <property type="entry name" value="Peptidase_S8/S53_dom"/>
</dbReference>
<sequence length="488" mass="57193">MKKKNIIKKLLNIGLLASLPVTFFALSSNHLNTVIHRVKNENNTNEKANWNDFSIKNGYSLSYKDTEIISESSLVDYEWVDEYEQTDDITYLFSDENQRLDFIEKVNIKIRKLLDTNVVSLYESKYSGIVVYSFKNKSDFEINLKLINDISNNYDSIVNKFIDLKENNLHEIVSTAEVMPYYTLFQDNPWDWRNDPGSSWDWEKIEINRFVEKNKLSNFEMVDKFQVFGLDDNYINKFNYKHHKDIKRVGMIEWWGTPVNEYRLFKNKINLHYLYSWDQRYSDNQTYNDLINENDKDGHILKGHKFLGIDATIFEPAIYNIVNRTRLGLSHATAVASIIMGAESTIWNGDIYATSLKNSYRVMPSYDTLINNGIKLINNSWGFKKKIDKTIFFDKFANIIDRMVYFNRDLTIVNAAGNDANLDGGIYKYIDSYNSSMNSIIVGAIEQNYLGDENRPLENMYFSEISREDYDDDTKKTLQLFNCCCPRN</sequence>
<dbReference type="GO" id="GO:0004252">
    <property type="term" value="F:serine-type endopeptidase activity"/>
    <property type="evidence" value="ECO:0007669"/>
    <property type="project" value="InterPro"/>
</dbReference>
<dbReference type="RefSeq" id="WP_094254598.1">
    <property type="nucleotide sequence ID" value="NZ_NNCE01000003.1"/>
</dbReference>
<accession>A0A4R6IH57</accession>
<dbReference type="EMBL" id="SNWN01000011">
    <property type="protein sequence ID" value="TDO20355.1"/>
    <property type="molecule type" value="Genomic_DNA"/>
</dbReference>
<proteinExistence type="predicted"/>
<comment type="caution">
    <text evidence="3">The sequence shown here is derived from an EMBL/GenBank/DDBJ whole genome shotgun (WGS) entry which is preliminary data.</text>
</comment>
<dbReference type="InterPro" id="IPR036852">
    <property type="entry name" value="Peptidase_S8/S53_dom_sf"/>
</dbReference>
<dbReference type="Proteomes" id="UP000295518">
    <property type="component" value="Unassembled WGS sequence"/>
</dbReference>
<name>A0A4R6IH57_9MOLU</name>
<dbReference type="GO" id="GO:0006508">
    <property type="term" value="P:proteolysis"/>
    <property type="evidence" value="ECO:0007669"/>
    <property type="project" value="InterPro"/>
</dbReference>
<feature type="signal peptide" evidence="1">
    <location>
        <begin position="1"/>
        <end position="25"/>
    </location>
</feature>
<dbReference type="Pfam" id="PF00082">
    <property type="entry name" value="Peptidase_S8"/>
    <property type="match status" value="1"/>
</dbReference>
<organism evidence="3 4">
    <name type="scientific">Mycoplasma testudineum</name>
    <dbReference type="NCBI Taxonomy" id="244584"/>
    <lineage>
        <taxon>Bacteria</taxon>
        <taxon>Bacillati</taxon>
        <taxon>Mycoplasmatota</taxon>
        <taxon>Mollicutes</taxon>
        <taxon>Mycoplasmataceae</taxon>
        <taxon>Mycoplasma</taxon>
    </lineage>
</organism>
<dbReference type="Gene3D" id="3.40.50.200">
    <property type="entry name" value="Peptidase S8/S53 domain"/>
    <property type="match status" value="1"/>
</dbReference>
<evidence type="ECO:0000256" key="1">
    <source>
        <dbReference type="SAM" id="SignalP"/>
    </source>
</evidence>
<keyword evidence="4" id="KW-1185">Reference proteome</keyword>
<evidence type="ECO:0000259" key="2">
    <source>
        <dbReference type="Pfam" id="PF00082"/>
    </source>
</evidence>
<evidence type="ECO:0000313" key="3">
    <source>
        <dbReference type="EMBL" id="TDO20355.1"/>
    </source>
</evidence>
<feature type="chain" id="PRO_5020543534" description="Peptidase S8/S53 domain-containing protein" evidence="1">
    <location>
        <begin position="26"/>
        <end position="488"/>
    </location>
</feature>